<dbReference type="Proteomes" id="UP001497457">
    <property type="component" value="Chromosome 2b"/>
</dbReference>
<keyword evidence="1" id="KW-1133">Transmembrane helix</keyword>
<protein>
    <submittedName>
        <fullName evidence="2">Uncharacterized protein</fullName>
    </submittedName>
</protein>
<name>A0ABC9A0T0_9POAL</name>
<keyword evidence="1" id="KW-0472">Membrane</keyword>
<feature type="transmembrane region" description="Helical" evidence="1">
    <location>
        <begin position="49"/>
        <end position="69"/>
    </location>
</feature>
<evidence type="ECO:0000256" key="1">
    <source>
        <dbReference type="SAM" id="Phobius"/>
    </source>
</evidence>
<accession>A0ABC9A0T0</accession>
<reference evidence="2 3" key="2">
    <citation type="submission" date="2024-10" db="EMBL/GenBank/DDBJ databases">
        <authorList>
            <person name="Ryan C."/>
        </authorList>
    </citation>
    <scope>NUCLEOTIDE SEQUENCE [LARGE SCALE GENOMIC DNA]</scope>
</reference>
<keyword evidence="1" id="KW-0812">Transmembrane</keyword>
<organism evidence="2 3">
    <name type="scientific">Urochloa decumbens</name>
    <dbReference type="NCBI Taxonomy" id="240449"/>
    <lineage>
        <taxon>Eukaryota</taxon>
        <taxon>Viridiplantae</taxon>
        <taxon>Streptophyta</taxon>
        <taxon>Embryophyta</taxon>
        <taxon>Tracheophyta</taxon>
        <taxon>Spermatophyta</taxon>
        <taxon>Magnoliopsida</taxon>
        <taxon>Liliopsida</taxon>
        <taxon>Poales</taxon>
        <taxon>Poaceae</taxon>
        <taxon>PACMAD clade</taxon>
        <taxon>Panicoideae</taxon>
        <taxon>Panicodae</taxon>
        <taxon>Paniceae</taxon>
        <taxon>Melinidinae</taxon>
        <taxon>Urochloa</taxon>
    </lineage>
</organism>
<keyword evidence="3" id="KW-1185">Reference proteome</keyword>
<feature type="transmembrane region" description="Helical" evidence="1">
    <location>
        <begin position="12"/>
        <end position="34"/>
    </location>
</feature>
<proteinExistence type="predicted"/>
<evidence type="ECO:0000313" key="3">
    <source>
        <dbReference type="Proteomes" id="UP001497457"/>
    </source>
</evidence>
<dbReference type="AlphaFoldDB" id="A0ABC9A0T0"/>
<reference evidence="3" key="1">
    <citation type="submission" date="2024-06" db="EMBL/GenBank/DDBJ databases">
        <authorList>
            <person name="Ryan C."/>
        </authorList>
    </citation>
    <scope>NUCLEOTIDE SEQUENCE [LARGE SCALE GENOMIC DNA]</scope>
</reference>
<evidence type="ECO:0000313" key="2">
    <source>
        <dbReference type="EMBL" id="CAL4968142.1"/>
    </source>
</evidence>
<dbReference type="EMBL" id="OZ075112">
    <property type="protein sequence ID" value="CAL4968142.1"/>
    <property type="molecule type" value="Genomic_DNA"/>
</dbReference>
<sequence>MDTSKCYLFMRALILTIMAISAAMNAALIVALVIKDCGFAEFITIPNTSLVLFVLLSFNFMLCLALKLWSVRTSVDEKIYSQALLENGHDYRLGNKKNPFTDGTGTSDHLLGESEETIKAPGTGLDPVLGSECETTLPVQIMIFNEKDETFDIRETPLSKISQDHLGQTIGKEIPISKDLYVEPTDSISCHSSKFHSTKNMLDMMDYLAVEGFASGEIVRNDVSAALSQQVAELIAARRNEKNETLKFCNQYTSSMNFGQFGEPFSAHQQFSGFLDAFWGNLFDLRGKLTEKGKIIRLDLLIGLDVEEKIKSYPFYFDGTPGGPCDPLKPANLSIMKTPPLLRINDIMCPEQTEQGNCTLPAVVELRRCIMDSFLLLQEDPCLLKYDEVSYFVMENGQVQYEVPIYKMFSRVAKSIGTGSNSTSYWAPCPLEELNALAVLVKKCPSQQVAQQASETNVYFSYNELKGLLLNSFRECIQNISKLKKSDWLFQHRGGYDEKLVGLAAEMVIFRDIYPSGEFSPNAIVDSDGKMFNVCTSVLGCGDACMWLPSLVISFGVWCISRIFEVLLLEKQPVLLGEYSRVLSRLQGILDPAFLNPVQPVSICSCTNTVPSVRLPDGSQRIAAEAVLMKLTQVEAYIFSPERASVVYDQEKENLKVVLNRYKIWLYMVASQE</sequence>
<gene>
    <name evidence="2" type="ORF">URODEC1_LOCUS48845</name>
</gene>